<evidence type="ECO:0000256" key="11">
    <source>
        <dbReference type="ARBA" id="ARBA00022842"/>
    </source>
</evidence>
<dbReference type="InterPro" id="IPR005482">
    <property type="entry name" value="Biotin_COase_C"/>
</dbReference>
<keyword evidence="11" id="KW-0460">Magnesium</keyword>
<comment type="pathway">
    <text evidence="2 17">Lipid metabolism; malonyl-CoA biosynthesis; malonyl-CoA from acetyl-CoA: step 1/1.</text>
</comment>
<dbReference type="Gene3D" id="3.30.470.20">
    <property type="entry name" value="ATP-grasp fold, B domain"/>
    <property type="match status" value="1"/>
</dbReference>
<keyword evidence="5 17" id="KW-0444">Lipid biosynthesis</keyword>
<dbReference type="Proteomes" id="UP000066284">
    <property type="component" value="Chromosome 1"/>
</dbReference>
<evidence type="ECO:0000256" key="17">
    <source>
        <dbReference type="RuleBase" id="RU365063"/>
    </source>
</evidence>
<evidence type="ECO:0000256" key="8">
    <source>
        <dbReference type="ARBA" id="ARBA00022741"/>
    </source>
</evidence>
<keyword evidence="6 17" id="KW-0436">Ligase</keyword>
<accession>A0A0S4KUJ0</accession>
<keyword evidence="9 17" id="KW-0276">Fatty acid metabolism</keyword>
<dbReference type="Gene3D" id="3.40.50.20">
    <property type="match status" value="1"/>
</dbReference>
<evidence type="ECO:0000256" key="14">
    <source>
        <dbReference type="ARBA" id="ARBA00023267"/>
    </source>
</evidence>
<dbReference type="OrthoDB" id="9807469at2"/>
<dbReference type="PROSITE" id="PS50979">
    <property type="entry name" value="BC"/>
    <property type="match status" value="1"/>
</dbReference>
<dbReference type="UniPathway" id="UPA00655">
    <property type="reaction ID" value="UER00711"/>
</dbReference>
<dbReference type="Pfam" id="PF02785">
    <property type="entry name" value="Biotin_carb_C"/>
    <property type="match status" value="1"/>
</dbReference>
<evidence type="ECO:0000256" key="16">
    <source>
        <dbReference type="PROSITE-ProRule" id="PRU00409"/>
    </source>
</evidence>
<keyword evidence="21" id="KW-1185">Reference proteome</keyword>
<keyword evidence="14 17" id="KW-0092">Biotin</keyword>
<evidence type="ECO:0000256" key="13">
    <source>
        <dbReference type="ARBA" id="ARBA00023160"/>
    </source>
</evidence>
<name>A0A0S4KUJ0_9BACT</name>
<protein>
    <recommendedName>
        <fullName evidence="4 17">Biotin carboxylase</fullName>
        <ecNumber evidence="4 17">6.3.4.14</ecNumber>
    </recommendedName>
    <alternativeName>
        <fullName evidence="17">Acetyl-coenzyme A carboxylase biotin carboxylase subunit A</fullName>
    </alternativeName>
</protein>
<organism evidence="20 21">
    <name type="scientific">Candidatus Nitrospira inopinata</name>
    <dbReference type="NCBI Taxonomy" id="1715989"/>
    <lineage>
        <taxon>Bacteria</taxon>
        <taxon>Pseudomonadati</taxon>
        <taxon>Nitrospirota</taxon>
        <taxon>Nitrospiria</taxon>
        <taxon>Nitrospirales</taxon>
        <taxon>Nitrospiraceae</taxon>
        <taxon>Nitrospira</taxon>
    </lineage>
</organism>
<dbReference type="InterPro" id="IPR016185">
    <property type="entry name" value="PreATP-grasp_dom_sf"/>
</dbReference>
<dbReference type="InterPro" id="IPR011764">
    <property type="entry name" value="Biotin_carboxylation_dom"/>
</dbReference>
<dbReference type="PANTHER" id="PTHR48095:SF2">
    <property type="entry name" value="BIOTIN CARBOXYLASE, CHLOROPLASTIC"/>
    <property type="match status" value="1"/>
</dbReference>
<dbReference type="GO" id="GO:0046872">
    <property type="term" value="F:metal ion binding"/>
    <property type="evidence" value="ECO:0007669"/>
    <property type="project" value="UniProtKB-KW"/>
</dbReference>
<dbReference type="InterPro" id="IPR013815">
    <property type="entry name" value="ATP_grasp_subdomain_1"/>
</dbReference>
<dbReference type="AlphaFoldDB" id="A0A0S4KUJ0"/>
<dbReference type="KEGG" id="nio:NITINOP_2777"/>
<evidence type="ECO:0000259" key="19">
    <source>
        <dbReference type="PROSITE" id="PS50979"/>
    </source>
</evidence>
<evidence type="ECO:0000259" key="18">
    <source>
        <dbReference type="PROSITE" id="PS50975"/>
    </source>
</evidence>
<proteinExistence type="predicted"/>
<evidence type="ECO:0000256" key="2">
    <source>
        <dbReference type="ARBA" id="ARBA00004956"/>
    </source>
</evidence>
<dbReference type="FunFam" id="3.40.50.20:FF:000010">
    <property type="entry name" value="Propionyl-CoA carboxylase subunit alpha"/>
    <property type="match status" value="1"/>
</dbReference>
<gene>
    <name evidence="20" type="primary">accC</name>
    <name evidence="20" type="ORF">NITINOP_2777</name>
</gene>
<dbReference type="NCBIfam" id="TIGR00514">
    <property type="entry name" value="accC"/>
    <property type="match status" value="1"/>
</dbReference>
<evidence type="ECO:0000256" key="3">
    <source>
        <dbReference type="ARBA" id="ARBA00011750"/>
    </source>
</evidence>
<feature type="domain" description="ATP-grasp" evidence="18">
    <location>
        <begin position="120"/>
        <end position="317"/>
    </location>
</feature>
<dbReference type="RefSeq" id="WP_062486575.1">
    <property type="nucleotide sequence ID" value="NZ_LN885086.1"/>
</dbReference>
<evidence type="ECO:0000256" key="9">
    <source>
        <dbReference type="ARBA" id="ARBA00022832"/>
    </source>
</evidence>
<keyword evidence="12 17" id="KW-0443">Lipid metabolism</keyword>
<dbReference type="InterPro" id="IPR005481">
    <property type="entry name" value="BC-like_N"/>
</dbReference>
<dbReference type="PROSITE" id="PS00866">
    <property type="entry name" value="CPSASE_1"/>
    <property type="match status" value="1"/>
</dbReference>
<dbReference type="STRING" id="1715989.NITINOP_2777"/>
<evidence type="ECO:0000256" key="4">
    <source>
        <dbReference type="ARBA" id="ARBA00013263"/>
    </source>
</evidence>
<keyword evidence="8 16" id="KW-0547">Nucleotide-binding</keyword>
<dbReference type="NCBIfam" id="NF006367">
    <property type="entry name" value="PRK08591.1"/>
    <property type="match status" value="1"/>
</dbReference>
<dbReference type="GO" id="GO:2001295">
    <property type="term" value="P:malonyl-CoA biosynthetic process"/>
    <property type="evidence" value="ECO:0007669"/>
    <property type="project" value="UniProtKB-UniPathway"/>
</dbReference>
<evidence type="ECO:0000256" key="6">
    <source>
        <dbReference type="ARBA" id="ARBA00022598"/>
    </source>
</evidence>
<dbReference type="SMART" id="SM00878">
    <property type="entry name" value="Biotin_carb_C"/>
    <property type="match status" value="1"/>
</dbReference>
<evidence type="ECO:0000256" key="5">
    <source>
        <dbReference type="ARBA" id="ARBA00022516"/>
    </source>
</evidence>
<dbReference type="InterPro" id="IPR011761">
    <property type="entry name" value="ATP-grasp"/>
</dbReference>
<dbReference type="PROSITE" id="PS00867">
    <property type="entry name" value="CPSASE_2"/>
    <property type="match status" value="1"/>
</dbReference>
<dbReference type="GO" id="GO:0004075">
    <property type="term" value="F:biotin carboxylase activity"/>
    <property type="evidence" value="ECO:0007669"/>
    <property type="project" value="UniProtKB-EC"/>
</dbReference>
<dbReference type="EMBL" id="LN885086">
    <property type="protein sequence ID" value="CUQ67749.1"/>
    <property type="molecule type" value="Genomic_DNA"/>
</dbReference>
<dbReference type="PANTHER" id="PTHR48095">
    <property type="entry name" value="PYRUVATE CARBOXYLASE SUBUNIT A"/>
    <property type="match status" value="1"/>
</dbReference>
<evidence type="ECO:0000256" key="15">
    <source>
        <dbReference type="ARBA" id="ARBA00048600"/>
    </source>
</evidence>
<dbReference type="GO" id="GO:0005524">
    <property type="term" value="F:ATP binding"/>
    <property type="evidence" value="ECO:0007669"/>
    <property type="project" value="UniProtKB-UniRule"/>
</dbReference>
<comment type="catalytic activity">
    <reaction evidence="15 17">
        <text>N(6)-biotinyl-L-lysyl-[protein] + hydrogencarbonate + ATP = N(6)-carboxybiotinyl-L-lysyl-[protein] + ADP + phosphate + H(+)</text>
        <dbReference type="Rhea" id="RHEA:13501"/>
        <dbReference type="Rhea" id="RHEA-COMP:10505"/>
        <dbReference type="Rhea" id="RHEA-COMP:10506"/>
        <dbReference type="ChEBI" id="CHEBI:15378"/>
        <dbReference type="ChEBI" id="CHEBI:17544"/>
        <dbReference type="ChEBI" id="CHEBI:30616"/>
        <dbReference type="ChEBI" id="CHEBI:43474"/>
        <dbReference type="ChEBI" id="CHEBI:83144"/>
        <dbReference type="ChEBI" id="CHEBI:83145"/>
        <dbReference type="ChEBI" id="CHEBI:456216"/>
        <dbReference type="EC" id="6.3.4.14"/>
    </reaction>
</comment>
<dbReference type="InterPro" id="IPR004549">
    <property type="entry name" value="Acetyl_CoA_COase_biotin_COase"/>
</dbReference>
<dbReference type="FunFam" id="3.30.1490.20:FF:000018">
    <property type="entry name" value="Biotin carboxylase"/>
    <property type="match status" value="1"/>
</dbReference>
<evidence type="ECO:0000256" key="7">
    <source>
        <dbReference type="ARBA" id="ARBA00022723"/>
    </source>
</evidence>
<reference evidence="21" key="1">
    <citation type="submission" date="2015-09" db="EMBL/GenBank/DDBJ databases">
        <authorList>
            <person name="Daims H."/>
        </authorList>
    </citation>
    <scope>NUCLEOTIDE SEQUENCE [LARGE SCALE GENOMIC DNA]</scope>
</reference>
<dbReference type="EC" id="6.3.4.14" evidence="4 17"/>
<keyword evidence="13 17" id="KW-0275">Fatty acid biosynthesis</keyword>
<dbReference type="InterPro" id="IPR051602">
    <property type="entry name" value="ACC_Biotin_Carboxylase"/>
</dbReference>
<dbReference type="Pfam" id="PF00289">
    <property type="entry name" value="Biotin_carb_N"/>
    <property type="match status" value="1"/>
</dbReference>
<evidence type="ECO:0000313" key="21">
    <source>
        <dbReference type="Proteomes" id="UP000066284"/>
    </source>
</evidence>
<sequence>MFKKVLVANRGEIALRVIRACKELGIKTVAIHSEADNGAVHVRAADEKICVGPADAAMSYRNIPNVLSAAEVTGVDAIHPGYGFLAENAHFAEVCESIGIKFIGPTSENIALMGDKAKARETVAKRGLPVTPGSLGELRNEDDAMQAAQKIGFPVIIKATAGGGGRGMRVVNKAEDLARAFQAAQAEAKSTFGNEGVYLERYFLEPRHIEVQVLADYRGHVIYLGERDCSIQRRHQKLVEETPSPAVDDKLRREIGRVAVEAVKTVQYRNVGTVEFLLDKERNFFFMEVNTRIQVEHPITEMVTGIDLIKEQIRLAAGYPLSIRQQDVTMNGHSMECRINAEDPEKFIPCPGQITKYSVPGGFGVRVDSAMEPGATVVPHYDSLIAKLITHGKDRQEAMARMRRALDEFVIEGIKTTIPLHRKIFEDADFQKGHVSTAFLDQLLAR</sequence>
<dbReference type="GO" id="GO:0006633">
    <property type="term" value="P:fatty acid biosynthetic process"/>
    <property type="evidence" value="ECO:0007669"/>
    <property type="project" value="UniProtKB-KW"/>
</dbReference>
<comment type="subunit">
    <text evidence="3 17">Acetyl-CoA carboxylase is a heterohexamer of biotin carboxyl carrier protein, biotin carboxylase and the two subunits of carboxyl transferase in a 2:2 complex.</text>
</comment>
<dbReference type="SUPFAM" id="SSF56059">
    <property type="entry name" value="Glutathione synthetase ATP-binding domain-like"/>
    <property type="match status" value="1"/>
</dbReference>
<dbReference type="SUPFAM" id="SSF51246">
    <property type="entry name" value="Rudiment single hybrid motif"/>
    <property type="match status" value="1"/>
</dbReference>
<dbReference type="InterPro" id="IPR011054">
    <property type="entry name" value="Rudment_hybrid_motif"/>
</dbReference>
<evidence type="ECO:0000313" key="20">
    <source>
        <dbReference type="EMBL" id="CUQ67749.1"/>
    </source>
</evidence>
<dbReference type="PROSITE" id="PS50975">
    <property type="entry name" value="ATP_GRASP"/>
    <property type="match status" value="1"/>
</dbReference>
<dbReference type="InterPro" id="IPR005479">
    <property type="entry name" value="CPAse_ATP-bd"/>
</dbReference>
<evidence type="ECO:0000256" key="10">
    <source>
        <dbReference type="ARBA" id="ARBA00022840"/>
    </source>
</evidence>
<evidence type="ECO:0000256" key="12">
    <source>
        <dbReference type="ARBA" id="ARBA00023098"/>
    </source>
</evidence>
<evidence type="ECO:0000256" key="1">
    <source>
        <dbReference type="ARBA" id="ARBA00003761"/>
    </source>
</evidence>
<feature type="domain" description="Biotin carboxylation" evidence="19">
    <location>
        <begin position="1"/>
        <end position="445"/>
    </location>
</feature>
<dbReference type="Gene3D" id="3.30.1490.20">
    <property type="entry name" value="ATP-grasp fold, A domain"/>
    <property type="match status" value="1"/>
</dbReference>
<comment type="function">
    <text evidence="1 17">This protein is a component of the acetyl coenzyme A carboxylase complex; first, biotin carboxylase catalyzes the carboxylation of the carrier protein and then the transcarboxylase transfers the carboxyl group to form malonyl-CoA.</text>
</comment>
<dbReference type="SUPFAM" id="SSF52440">
    <property type="entry name" value="PreATP-grasp domain"/>
    <property type="match status" value="1"/>
</dbReference>
<dbReference type="Pfam" id="PF02786">
    <property type="entry name" value="CPSase_L_D2"/>
    <property type="match status" value="1"/>
</dbReference>
<keyword evidence="7" id="KW-0479">Metal-binding</keyword>
<keyword evidence="10 16" id="KW-0067">ATP-binding</keyword>